<feature type="transmembrane region" description="Helical" evidence="1">
    <location>
        <begin position="39"/>
        <end position="61"/>
    </location>
</feature>
<sequence length="170" mass="19031">MASLQQALTVLFVVLHIIWWPISKLLASLVFVLSPFYRVALFLLLPFIHAGQVVINILSFPFSAKWLERIETLYIYLGTAALIGCITGGILYTIIRVLSSTLNIDAKAPPKPRQKSRTVAQYRATKAVEKKDFPDLGPSIPPVILKKVPEFRRRKGLLSSAVIEEEDSDL</sequence>
<evidence type="ECO:0000313" key="2">
    <source>
        <dbReference type="EMBL" id="KAF2854360.1"/>
    </source>
</evidence>
<gene>
    <name evidence="2" type="ORF">T440DRAFT_273728</name>
</gene>
<keyword evidence="1" id="KW-0472">Membrane</keyword>
<evidence type="ECO:0000256" key="1">
    <source>
        <dbReference type="SAM" id="Phobius"/>
    </source>
</evidence>
<dbReference type="AlphaFoldDB" id="A0A6A7BG31"/>
<dbReference type="Proteomes" id="UP000799423">
    <property type="component" value="Unassembled WGS sequence"/>
</dbReference>
<keyword evidence="1" id="KW-1133">Transmembrane helix</keyword>
<dbReference type="OrthoDB" id="4502894at2759"/>
<protein>
    <submittedName>
        <fullName evidence="2">Uncharacterized protein</fullName>
    </submittedName>
</protein>
<reference evidence="2" key="1">
    <citation type="submission" date="2020-01" db="EMBL/GenBank/DDBJ databases">
        <authorList>
            <consortium name="DOE Joint Genome Institute"/>
            <person name="Haridas S."/>
            <person name="Albert R."/>
            <person name="Binder M."/>
            <person name="Bloem J."/>
            <person name="Labutti K."/>
            <person name="Salamov A."/>
            <person name="Andreopoulos B."/>
            <person name="Baker S.E."/>
            <person name="Barry K."/>
            <person name="Bills G."/>
            <person name="Bluhm B.H."/>
            <person name="Cannon C."/>
            <person name="Castanera R."/>
            <person name="Culley D.E."/>
            <person name="Daum C."/>
            <person name="Ezra D."/>
            <person name="Gonzalez J.B."/>
            <person name="Henrissat B."/>
            <person name="Kuo A."/>
            <person name="Liang C."/>
            <person name="Lipzen A."/>
            <person name="Lutzoni F."/>
            <person name="Magnuson J."/>
            <person name="Mondo S."/>
            <person name="Nolan M."/>
            <person name="Ohm R."/>
            <person name="Pangilinan J."/>
            <person name="Park H.-J."/>
            <person name="Ramirez L."/>
            <person name="Alfaro M."/>
            <person name="Sun H."/>
            <person name="Tritt A."/>
            <person name="Yoshinaga Y."/>
            <person name="Zwiers L.-H."/>
            <person name="Turgeon B.G."/>
            <person name="Goodwin S.B."/>
            <person name="Spatafora J.W."/>
            <person name="Crous P.W."/>
            <person name="Grigoriev I.V."/>
        </authorList>
    </citation>
    <scope>NUCLEOTIDE SEQUENCE</scope>
    <source>
        <strain evidence="2">IPT5</strain>
    </source>
</reference>
<keyword evidence="1" id="KW-0812">Transmembrane</keyword>
<feature type="transmembrane region" description="Helical" evidence="1">
    <location>
        <begin position="7"/>
        <end position="33"/>
    </location>
</feature>
<accession>A0A6A7BG31</accession>
<feature type="transmembrane region" description="Helical" evidence="1">
    <location>
        <begin position="73"/>
        <end position="95"/>
    </location>
</feature>
<dbReference type="EMBL" id="MU006293">
    <property type="protein sequence ID" value="KAF2854360.1"/>
    <property type="molecule type" value="Genomic_DNA"/>
</dbReference>
<evidence type="ECO:0000313" key="3">
    <source>
        <dbReference type="Proteomes" id="UP000799423"/>
    </source>
</evidence>
<organism evidence="2 3">
    <name type="scientific">Plenodomus tracheiphilus IPT5</name>
    <dbReference type="NCBI Taxonomy" id="1408161"/>
    <lineage>
        <taxon>Eukaryota</taxon>
        <taxon>Fungi</taxon>
        <taxon>Dikarya</taxon>
        <taxon>Ascomycota</taxon>
        <taxon>Pezizomycotina</taxon>
        <taxon>Dothideomycetes</taxon>
        <taxon>Pleosporomycetidae</taxon>
        <taxon>Pleosporales</taxon>
        <taxon>Pleosporineae</taxon>
        <taxon>Leptosphaeriaceae</taxon>
        <taxon>Plenodomus</taxon>
    </lineage>
</organism>
<proteinExistence type="predicted"/>
<keyword evidence="3" id="KW-1185">Reference proteome</keyword>
<name>A0A6A7BG31_9PLEO</name>